<dbReference type="InterPro" id="IPR015797">
    <property type="entry name" value="NUDIX_hydrolase-like_dom_sf"/>
</dbReference>
<accession>A0A081K5H6</accession>
<dbReference type="eggNOG" id="COG1194">
    <property type="taxonomic scope" value="Bacteria"/>
</dbReference>
<evidence type="ECO:0000256" key="8">
    <source>
        <dbReference type="ARBA" id="ARBA00022763"/>
    </source>
</evidence>
<dbReference type="GO" id="GO:0035485">
    <property type="term" value="F:adenine/guanine mispair binding"/>
    <property type="evidence" value="ECO:0007669"/>
    <property type="project" value="TreeGrafter"/>
</dbReference>
<keyword evidence="7" id="KW-0479">Metal-binding</keyword>
<dbReference type="EC" id="3.2.2.31" evidence="4 14"/>
<dbReference type="InterPro" id="IPR005760">
    <property type="entry name" value="A/G_AdeGlyc_MutY"/>
</dbReference>
<dbReference type="InterPro" id="IPR029119">
    <property type="entry name" value="MutY_C"/>
</dbReference>
<dbReference type="PANTHER" id="PTHR42944:SF1">
    <property type="entry name" value="ADENINE DNA GLYCOSYLASE"/>
    <property type="match status" value="1"/>
</dbReference>
<evidence type="ECO:0000256" key="1">
    <source>
        <dbReference type="ARBA" id="ARBA00000843"/>
    </source>
</evidence>
<feature type="domain" description="HhH-GPD" evidence="15">
    <location>
        <begin position="45"/>
        <end position="196"/>
    </location>
</feature>
<evidence type="ECO:0000256" key="11">
    <source>
        <dbReference type="ARBA" id="ARBA00023014"/>
    </source>
</evidence>
<dbReference type="FunFam" id="1.10.340.30:FF:000002">
    <property type="entry name" value="Adenine DNA glycosylase"/>
    <property type="match status" value="1"/>
</dbReference>
<dbReference type="NCBIfam" id="TIGR01084">
    <property type="entry name" value="mutY"/>
    <property type="match status" value="1"/>
</dbReference>
<evidence type="ECO:0000313" key="16">
    <source>
        <dbReference type="EMBL" id="KEI69402.1"/>
    </source>
</evidence>
<dbReference type="GO" id="GO:0006284">
    <property type="term" value="P:base-excision repair"/>
    <property type="evidence" value="ECO:0007669"/>
    <property type="project" value="UniProtKB-UniRule"/>
</dbReference>
<evidence type="ECO:0000256" key="10">
    <source>
        <dbReference type="ARBA" id="ARBA00023004"/>
    </source>
</evidence>
<evidence type="ECO:0000259" key="15">
    <source>
        <dbReference type="SMART" id="SM00478"/>
    </source>
</evidence>
<evidence type="ECO:0000256" key="7">
    <source>
        <dbReference type="ARBA" id="ARBA00022723"/>
    </source>
</evidence>
<keyword evidence="10 14" id="KW-0408">Iron</keyword>
<name>A0A081K5H6_9GAMM</name>
<keyword evidence="13 14" id="KW-0326">Glycosidase</keyword>
<comment type="catalytic activity">
    <reaction evidence="1 14">
        <text>Hydrolyzes free adenine bases from 7,8-dihydro-8-oxoguanine:adenine mismatched double-stranded DNA, leaving an apurinic site.</text>
        <dbReference type="EC" id="3.2.2.31"/>
    </reaction>
</comment>
<sequence>MTQKDAYTDNSFSQRLLKWFDAHGRKHLPWQQNKTPYRVWISEIMLQQTQVTTVIPYYQKFMERFPEVTDLAVASEDEVLHFWSGLGYYSRARNLHKAAKKVVSEFSGTFPRSVEQLMALPGIGRSTAGAIASISMGIRAPIMDGNVKRVLTRYFAIHGWPGQTRVANDLWEIAEKLTPESRTGDYTQVMMDLGATVCKRSKPTCQACPLEDSCIAHKLGQERLFPESKPKKDKPEKSTIMLMVVNQNGEILLEKRPPSGIWGGLWSFPEISDPEQITEEAQDKTGLMLRDYDIWQPFRHTFSHYHLDITPALTFVEYPEENTNCVIKDSDAYCWFALTRPPELGLAAPVKKLLQKVERTL</sequence>
<dbReference type="Proteomes" id="UP000027997">
    <property type="component" value="Unassembled WGS sequence"/>
</dbReference>
<dbReference type="GO" id="GO:0051539">
    <property type="term" value="F:4 iron, 4 sulfur cluster binding"/>
    <property type="evidence" value="ECO:0007669"/>
    <property type="project" value="UniProtKB-UniRule"/>
</dbReference>
<keyword evidence="6" id="KW-0004">4Fe-4S</keyword>
<organism evidence="16 17">
    <name type="scientific">Endozoicomonas elysicola</name>
    <dbReference type="NCBI Taxonomy" id="305900"/>
    <lineage>
        <taxon>Bacteria</taxon>
        <taxon>Pseudomonadati</taxon>
        <taxon>Pseudomonadota</taxon>
        <taxon>Gammaproteobacteria</taxon>
        <taxon>Oceanospirillales</taxon>
        <taxon>Endozoicomonadaceae</taxon>
        <taxon>Endozoicomonas</taxon>
    </lineage>
</organism>
<dbReference type="InterPro" id="IPR003265">
    <property type="entry name" value="HhH-GPD_domain"/>
</dbReference>
<evidence type="ECO:0000256" key="5">
    <source>
        <dbReference type="ARBA" id="ARBA00022023"/>
    </source>
</evidence>
<evidence type="ECO:0000256" key="12">
    <source>
        <dbReference type="ARBA" id="ARBA00023204"/>
    </source>
</evidence>
<evidence type="ECO:0000256" key="4">
    <source>
        <dbReference type="ARBA" id="ARBA00012045"/>
    </source>
</evidence>
<dbReference type="SUPFAM" id="SSF48150">
    <property type="entry name" value="DNA-glycosylase"/>
    <property type="match status" value="1"/>
</dbReference>
<dbReference type="InterPro" id="IPR011257">
    <property type="entry name" value="DNA_glycosylase"/>
</dbReference>
<keyword evidence="8 14" id="KW-0227">DNA damage</keyword>
<dbReference type="Pfam" id="PF14815">
    <property type="entry name" value="NUDIX_4"/>
    <property type="match status" value="1"/>
</dbReference>
<dbReference type="NCBIfam" id="NF008132">
    <property type="entry name" value="PRK10880.1"/>
    <property type="match status" value="1"/>
</dbReference>
<dbReference type="GO" id="GO:0006298">
    <property type="term" value="P:mismatch repair"/>
    <property type="evidence" value="ECO:0007669"/>
    <property type="project" value="TreeGrafter"/>
</dbReference>
<evidence type="ECO:0000256" key="9">
    <source>
        <dbReference type="ARBA" id="ARBA00022801"/>
    </source>
</evidence>
<dbReference type="RefSeq" id="WP_020582669.1">
    <property type="nucleotide sequence ID" value="NZ_JOJP01000001.1"/>
</dbReference>
<dbReference type="EMBL" id="JOJP01000001">
    <property type="protein sequence ID" value="KEI69402.1"/>
    <property type="molecule type" value="Genomic_DNA"/>
</dbReference>
<evidence type="ECO:0000256" key="3">
    <source>
        <dbReference type="ARBA" id="ARBA00008343"/>
    </source>
</evidence>
<keyword evidence="9" id="KW-0378">Hydrolase</keyword>
<dbReference type="PANTHER" id="PTHR42944">
    <property type="entry name" value="ADENINE DNA GLYCOSYLASE"/>
    <property type="match status" value="1"/>
</dbReference>
<dbReference type="AlphaFoldDB" id="A0A081K5H6"/>
<dbReference type="SMART" id="SM00478">
    <property type="entry name" value="ENDO3c"/>
    <property type="match status" value="1"/>
</dbReference>
<keyword evidence="17" id="KW-1185">Reference proteome</keyword>
<dbReference type="Pfam" id="PF00730">
    <property type="entry name" value="HhH-GPD"/>
    <property type="match status" value="1"/>
</dbReference>
<dbReference type="Gene3D" id="3.90.79.10">
    <property type="entry name" value="Nucleoside Triphosphate Pyrophosphohydrolase"/>
    <property type="match status" value="1"/>
</dbReference>
<comment type="cofactor">
    <cofactor evidence="14">
        <name>[4Fe-4S] cluster</name>
        <dbReference type="ChEBI" id="CHEBI:49883"/>
    </cofactor>
    <text evidence="14">Binds 1 [4Fe-4S] cluster.</text>
</comment>
<protein>
    <recommendedName>
        <fullName evidence="5 14">Adenine DNA glycosylase</fullName>
        <ecNumber evidence="4 14">3.2.2.31</ecNumber>
    </recommendedName>
</protein>
<evidence type="ECO:0000256" key="14">
    <source>
        <dbReference type="RuleBase" id="RU365096"/>
    </source>
</evidence>
<dbReference type="InterPro" id="IPR004036">
    <property type="entry name" value="Endonuclease-III-like_CS2"/>
</dbReference>
<keyword evidence="11" id="KW-0411">Iron-sulfur</keyword>
<dbReference type="GO" id="GO:0034039">
    <property type="term" value="F:8-oxo-7,8-dihydroguanine DNA N-glycosylase activity"/>
    <property type="evidence" value="ECO:0007669"/>
    <property type="project" value="TreeGrafter"/>
</dbReference>
<evidence type="ECO:0000256" key="13">
    <source>
        <dbReference type="ARBA" id="ARBA00023295"/>
    </source>
</evidence>
<dbReference type="Gene3D" id="1.10.340.30">
    <property type="entry name" value="Hypothetical protein, domain 2"/>
    <property type="match status" value="1"/>
</dbReference>
<reference evidence="16 17" key="1">
    <citation type="submission" date="2014-06" db="EMBL/GenBank/DDBJ databases">
        <title>Whole Genome Sequences of Three Symbiotic Endozoicomonas Bacteria.</title>
        <authorList>
            <person name="Neave M.J."/>
            <person name="Apprill A."/>
            <person name="Voolstra C.R."/>
        </authorList>
    </citation>
    <scope>NUCLEOTIDE SEQUENCE [LARGE SCALE GENOMIC DNA]</scope>
    <source>
        <strain evidence="16 17">DSM 22380</strain>
    </source>
</reference>
<dbReference type="InterPro" id="IPR023170">
    <property type="entry name" value="HhH_base_excis_C"/>
</dbReference>
<dbReference type="Pfam" id="PF00633">
    <property type="entry name" value="HHH"/>
    <property type="match status" value="1"/>
</dbReference>
<evidence type="ECO:0000256" key="2">
    <source>
        <dbReference type="ARBA" id="ARBA00002933"/>
    </source>
</evidence>
<dbReference type="PROSITE" id="PS01155">
    <property type="entry name" value="ENDONUCLEASE_III_2"/>
    <property type="match status" value="1"/>
</dbReference>
<evidence type="ECO:0000256" key="6">
    <source>
        <dbReference type="ARBA" id="ARBA00022485"/>
    </source>
</evidence>
<comment type="caution">
    <text evidence="16">The sequence shown here is derived from an EMBL/GenBank/DDBJ whole genome shotgun (WGS) entry which is preliminary data.</text>
</comment>
<dbReference type="STRING" id="305900.GV64_00420"/>
<comment type="similarity">
    <text evidence="3 14">Belongs to the Nth/MutY family.</text>
</comment>
<proteinExistence type="inferred from homology"/>
<dbReference type="GO" id="GO:0046872">
    <property type="term" value="F:metal ion binding"/>
    <property type="evidence" value="ECO:0007669"/>
    <property type="project" value="UniProtKB-UniRule"/>
</dbReference>
<dbReference type="Gene3D" id="1.10.1670.10">
    <property type="entry name" value="Helix-hairpin-Helix base-excision DNA repair enzymes (C-terminal)"/>
    <property type="match status" value="1"/>
</dbReference>
<dbReference type="CDD" id="cd03431">
    <property type="entry name" value="NUDIX_DNA_Glycosylase_C-MutY"/>
    <property type="match status" value="1"/>
</dbReference>
<dbReference type="CDD" id="cd00056">
    <property type="entry name" value="ENDO3c"/>
    <property type="match status" value="1"/>
</dbReference>
<dbReference type="GO" id="GO:0032357">
    <property type="term" value="F:oxidized purine DNA binding"/>
    <property type="evidence" value="ECO:0007669"/>
    <property type="project" value="TreeGrafter"/>
</dbReference>
<evidence type="ECO:0000313" key="17">
    <source>
        <dbReference type="Proteomes" id="UP000027997"/>
    </source>
</evidence>
<dbReference type="InterPro" id="IPR000445">
    <property type="entry name" value="HhH_motif"/>
</dbReference>
<dbReference type="SUPFAM" id="SSF55811">
    <property type="entry name" value="Nudix"/>
    <property type="match status" value="1"/>
</dbReference>
<comment type="function">
    <text evidence="2">Adenine glycosylase active on G-A mispairs. MutY also corrects error-prone DNA synthesis past GO lesions which are due to the oxidatively damaged form of guanine: 7,8-dihydro-8-oxoguanine (8-oxo-dGTP).</text>
</comment>
<keyword evidence="12" id="KW-0234">DNA repair</keyword>
<dbReference type="InterPro" id="IPR044298">
    <property type="entry name" value="MIG/MutY"/>
</dbReference>
<dbReference type="GO" id="GO:0000701">
    <property type="term" value="F:purine-specific mismatch base pair DNA N-glycosylase activity"/>
    <property type="evidence" value="ECO:0007669"/>
    <property type="project" value="UniProtKB-EC"/>
</dbReference>
<gene>
    <name evidence="16" type="ORF">GV64_00420</name>
</gene>